<dbReference type="Gene3D" id="3.90.550.10">
    <property type="entry name" value="Spore Coat Polysaccharide Biosynthesis Protein SpsA, Chain A"/>
    <property type="match status" value="1"/>
</dbReference>
<dbReference type="InterPro" id="IPR029044">
    <property type="entry name" value="Nucleotide-diphossugar_trans"/>
</dbReference>
<evidence type="ECO:0000259" key="1">
    <source>
        <dbReference type="Pfam" id="PF00535"/>
    </source>
</evidence>
<evidence type="ECO:0000313" key="3">
    <source>
        <dbReference type="Proteomes" id="UP001596099"/>
    </source>
</evidence>
<dbReference type="EC" id="2.4.-.-" evidence="2"/>
<evidence type="ECO:0000313" key="2">
    <source>
        <dbReference type="EMBL" id="MFC5972478.1"/>
    </source>
</evidence>
<feature type="domain" description="Glycosyltransferase 2-like" evidence="1">
    <location>
        <begin position="6"/>
        <end position="121"/>
    </location>
</feature>
<dbReference type="GO" id="GO:0016757">
    <property type="term" value="F:glycosyltransferase activity"/>
    <property type="evidence" value="ECO:0007669"/>
    <property type="project" value="UniProtKB-KW"/>
</dbReference>
<dbReference type="InterPro" id="IPR050834">
    <property type="entry name" value="Glycosyltransf_2"/>
</dbReference>
<sequence>MDVACVVPAYDEIGTVERTLDSLVGTESEVIVVVGGTDGTAGVARAHPAVDLVLTDTEESGPAAARNRGARATDAEVVCFTDADTVVAPGWVARHASHYHDPRVVCVGGPLRPLDGSRRDRLLFGLLSDWWYRVSWPVGFVQASGNNCSYRREALLDAGGFDESLPFLEDTDCSMRLARRGRAVYDRHAWVATSPRRQHRQGYLGLLGEYAAGYARYLLDAQRDSGYFRRR</sequence>
<dbReference type="Pfam" id="PF00535">
    <property type="entry name" value="Glycos_transf_2"/>
    <property type="match status" value="1"/>
</dbReference>
<dbReference type="Proteomes" id="UP001596099">
    <property type="component" value="Unassembled WGS sequence"/>
</dbReference>
<organism evidence="2 3">
    <name type="scientific">Halomarina salina</name>
    <dbReference type="NCBI Taxonomy" id="1872699"/>
    <lineage>
        <taxon>Archaea</taxon>
        <taxon>Methanobacteriati</taxon>
        <taxon>Methanobacteriota</taxon>
        <taxon>Stenosarchaea group</taxon>
        <taxon>Halobacteria</taxon>
        <taxon>Halobacteriales</taxon>
        <taxon>Natronomonadaceae</taxon>
        <taxon>Halomarina</taxon>
    </lineage>
</organism>
<dbReference type="SUPFAM" id="SSF53448">
    <property type="entry name" value="Nucleotide-diphospho-sugar transferases"/>
    <property type="match status" value="1"/>
</dbReference>
<gene>
    <name evidence="2" type="ORF">ACFPYI_14150</name>
</gene>
<accession>A0ABD5RQ58</accession>
<reference evidence="2 3" key="1">
    <citation type="journal article" date="2019" name="Int. J. Syst. Evol. Microbiol.">
        <title>The Global Catalogue of Microorganisms (GCM) 10K type strain sequencing project: providing services to taxonomists for standard genome sequencing and annotation.</title>
        <authorList>
            <consortium name="The Broad Institute Genomics Platform"/>
            <consortium name="The Broad Institute Genome Sequencing Center for Infectious Disease"/>
            <person name="Wu L."/>
            <person name="Ma J."/>
        </authorList>
    </citation>
    <scope>NUCLEOTIDE SEQUENCE [LARGE SCALE GENOMIC DNA]</scope>
    <source>
        <strain evidence="2 3">CGMCC 1.12543</strain>
    </source>
</reference>
<dbReference type="RefSeq" id="WP_247415844.1">
    <property type="nucleotide sequence ID" value="NZ_JALLGW010000001.1"/>
</dbReference>
<keyword evidence="2" id="KW-0808">Transferase</keyword>
<name>A0ABD5RQ58_9EURY</name>
<dbReference type="AlphaFoldDB" id="A0ABD5RQ58"/>
<dbReference type="EMBL" id="JBHSQH010000001">
    <property type="protein sequence ID" value="MFC5972478.1"/>
    <property type="molecule type" value="Genomic_DNA"/>
</dbReference>
<protein>
    <submittedName>
        <fullName evidence="2">Glycosyltransferase</fullName>
        <ecNumber evidence="2">2.4.-.-</ecNumber>
    </submittedName>
</protein>
<keyword evidence="2" id="KW-0328">Glycosyltransferase</keyword>
<keyword evidence="3" id="KW-1185">Reference proteome</keyword>
<comment type="caution">
    <text evidence="2">The sequence shown here is derived from an EMBL/GenBank/DDBJ whole genome shotgun (WGS) entry which is preliminary data.</text>
</comment>
<proteinExistence type="predicted"/>
<dbReference type="InterPro" id="IPR001173">
    <property type="entry name" value="Glyco_trans_2-like"/>
</dbReference>
<dbReference type="PANTHER" id="PTHR43685">
    <property type="entry name" value="GLYCOSYLTRANSFERASE"/>
    <property type="match status" value="1"/>
</dbReference>
<dbReference type="PANTHER" id="PTHR43685:SF2">
    <property type="entry name" value="GLYCOSYLTRANSFERASE 2-LIKE DOMAIN-CONTAINING PROTEIN"/>
    <property type="match status" value="1"/>
</dbReference>